<organism evidence="2">
    <name type="scientific">bioreactor metagenome</name>
    <dbReference type="NCBI Taxonomy" id="1076179"/>
    <lineage>
        <taxon>unclassified sequences</taxon>
        <taxon>metagenomes</taxon>
        <taxon>ecological metagenomes</taxon>
    </lineage>
</organism>
<protein>
    <submittedName>
        <fullName evidence="2">Uncharacterized protein</fullName>
    </submittedName>
</protein>
<gene>
    <name evidence="2" type="ORF">SDC9_173837</name>
</gene>
<sequence length="180" mass="19098">MLRRRAARTPGGADRRAARAAVPPLPRCRSARARRSRIAAASYLRSSVWRPVPEPLPYSRSAPASAPPSPAFPVPGRRAGGSLRRSAPGRCSFRHCAKGKAAPRRAPGWTDSRAIEALRPPPGFRSSGSAFPPGGSRSWAERADWPDRPTGSDFATAASSPCRRSAPRRLHGISAAGGCC</sequence>
<reference evidence="2" key="1">
    <citation type="submission" date="2019-08" db="EMBL/GenBank/DDBJ databases">
        <authorList>
            <person name="Kucharzyk K."/>
            <person name="Murdoch R.W."/>
            <person name="Higgins S."/>
            <person name="Loffler F."/>
        </authorList>
    </citation>
    <scope>NUCLEOTIDE SEQUENCE</scope>
</reference>
<feature type="region of interest" description="Disordered" evidence="1">
    <location>
        <begin position="50"/>
        <end position="163"/>
    </location>
</feature>
<evidence type="ECO:0000313" key="2">
    <source>
        <dbReference type="EMBL" id="MPN26413.1"/>
    </source>
</evidence>
<accession>A0A645GS08</accession>
<evidence type="ECO:0000256" key="1">
    <source>
        <dbReference type="SAM" id="MobiDB-lite"/>
    </source>
</evidence>
<feature type="compositionally biased region" description="Basic residues" evidence="1">
    <location>
        <begin position="92"/>
        <end position="103"/>
    </location>
</feature>
<name>A0A645GS08_9ZZZZ</name>
<feature type="region of interest" description="Disordered" evidence="1">
    <location>
        <begin position="1"/>
        <end position="34"/>
    </location>
</feature>
<dbReference type="EMBL" id="VSSQ01075929">
    <property type="protein sequence ID" value="MPN26413.1"/>
    <property type="molecule type" value="Genomic_DNA"/>
</dbReference>
<feature type="compositionally biased region" description="Low complexity" evidence="1">
    <location>
        <begin position="74"/>
        <end position="90"/>
    </location>
</feature>
<comment type="caution">
    <text evidence="2">The sequence shown here is derived from an EMBL/GenBank/DDBJ whole genome shotgun (WGS) entry which is preliminary data.</text>
</comment>
<dbReference type="AlphaFoldDB" id="A0A645GS08"/>
<proteinExistence type="predicted"/>